<feature type="transmembrane region" description="Helical" evidence="6">
    <location>
        <begin position="199"/>
        <end position="220"/>
    </location>
</feature>
<keyword evidence="8" id="KW-1185">Reference proteome</keyword>
<keyword evidence="4 6" id="KW-1133">Transmembrane helix</keyword>
<dbReference type="Pfam" id="PF01554">
    <property type="entry name" value="MatE"/>
    <property type="match status" value="2"/>
</dbReference>
<comment type="caution">
    <text evidence="7">The sequence shown here is derived from an EMBL/GenBank/DDBJ whole genome shotgun (WGS) entry which is preliminary data.</text>
</comment>
<evidence type="ECO:0000256" key="4">
    <source>
        <dbReference type="ARBA" id="ARBA00022989"/>
    </source>
</evidence>
<feature type="transmembrane region" description="Helical" evidence="6">
    <location>
        <begin position="325"/>
        <end position="344"/>
    </location>
</feature>
<comment type="similarity">
    <text evidence="2 6">Belongs to the multi antimicrobial extrusion (MATE) (TC 2.A.66.1) family.</text>
</comment>
<dbReference type="PANTHER" id="PTHR11206">
    <property type="entry name" value="MULTIDRUG RESISTANCE PROTEIN"/>
    <property type="match status" value="1"/>
</dbReference>
<evidence type="ECO:0000313" key="7">
    <source>
        <dbReference type="EMBL" id="KAF5837691.1"/>
    </source>
</evidence>
<dbReference type="InterPro" id="IPR045069">
    <property type="entry name" value="MATE_euk"/>
</dbReference>
<protein>
    <recommendedName>
        <fullName evidence="6">Protein DETOXIFICATION</fullName>
    </recommendedName>
    <alternativeName>
        <fullName evidence="6">Multidrug and toxic compound extrusion protein</fullName>
    </alternativeName>
</protein>
<sequence length="489" mass="53853">MVGMAKKSQLAWSTVALRLWELSWPLSGMEVLTFAKELIITAFVGRMGPFELSSLVLSQTLYNVFGNAPMLGIVVAMETFCGQAFGAKRYRVVGVVLQRAVLIVTLFNLMCAFLLSKAEYLMMMMGQDLTIARTAGRFTVMLAPCLVMDGFDQCMRRYLASQSVVQPLMFVTLIATMMTPIYLWFFIIQCDWGLDGAAVAWNCVQCTSLMGMFVYVLWFNSQQEPAKRTWHGWSRECLTDWATYIQVAIPSMVMICLDWWTFEVIVILSGLLPRPEMTMSMMGITFNVHALCFFAAHGLSGAASTRVGNELGAGRQRLAWLNTQVAVMMGMASMMIFAGVLMLARMQLGAMFATDPDVVELTSFAVPALAISLIGEGANTVLAGVLRGCGRQKVGAIINLGMYWGVGLPFSCFLAFKCGLGAMGLWTGLACTASLQSVYLSYIVFRFDWSLEVTRAKALIASGEAEFEIDEDPVPIGLPNDRSELDRIG</sequence>
<evidence type="ECO:0000256" key="2">
    <source>
        <dbReference type="ARBA" id="ARBA00010199"/>
    </source>
</evidence>
<comment type="subcellular location">
    <subcellularLocation>
        <location evidence="1">Membrane</location>
        <topology evidence="1">Multi-pass membrane protein</topology>
    </subcellularLocation>
</comment>
<name>A0ABQ7GSV9_DUNSA</name>
<proteinExistence type="inferred from homology"/>
<reference evidence="7" key="1">
    <citation type="submission" date="2017-08" db="EMBL/GenBank/DDBJ databases">
        <authorList>
            <person name="Polle J.E."/>
            <person name="Barry K."/>
            <person name="Cushman J."/>
            <person name="Schmutz J."/>
            <person name="Tran D."/>
            <person name="Hathwaick L.T."/>
            <person name="Yim W.C."/>
            <person name="Jenkins J."/>
            <person name="Mckie-Krisberg Z.M."/>
            <person name="Prochnik S."/>
            <person name="Lindquist E."/>
            <person name="Dockter R.B."/>
            <person name="Adam C."/>
            <person name="Molina H."/>
            <person name="Bunkerborg J."/>
            <person name="Jin E."/>
            <person name="Buchheim M."/>
            <person name="Magnuson J."/>
        </authorList>
    </citation>
    <scope>NUCLEOTIDE SEQUENCE</scope>
    <source>
        <strain evidence="7">CCAP 19/18</strain>
    </source>
</reference>
<feature type="transmembrane region" description="Helical" evidence="6">
    <location>
        <begin position="282"/>
        <end position="304"/>
    </location>
</feature>
<evidence type="ECO:0000256" key="5">
    <source>
        <dbReference type="ARBA" id="ARBA00023136"/>
    </source>
</evidence>
<feature type="transmembrane region" description="Helical" evidence="6">
    <location>
        <begin position="364"/>
        <end position="385"/>
    </location>
</feature>
<evidence type="ECO:0000256" key="1">
    <source>
        <dbReference type="ARBA" id="ARBA00004141"/>
    </source>
</evidence>
<keyword evidence="5 6" id="KW-0472">Membrane</keyword>
<feature type="transmembrane region" description="Helical" evidence="6">
    <location>
        <begin position="59"/>
        <end position="80"/>
    </location>
</feature>
<gene>
    <name evidence="7" type="ORF">DUNSADRAFT_4056</name>
</gene>
<dbReference type="EMBL" id="MU069607">
    <property type="protein sequence ID" value="KAF5837691.1"/>
    <property type="molecule type" value="Genomic_DNA"/>
</dbReference>
<accession>A0ABQ7GSV9</accession>
<feature type="transmembrane region" description="Helical" evidence="6">
    <location>
        <begin position="164"/>
        <end position="187"/>
    </location>
</feature>
<feature type="transmembrane region" description="Helical" evidence="6">
    <location>
        <begin position="92"/>
        <end position="115"/>
    </location>
</feature>
<feature type="transmembrane region" description="Helical" evidence="6">
    <location>
        <begin position="241"/>
        <end position="262"/>
    </location>
</feature>
<dbReference type="Proteomes" id="UP000815325">
    <property type="component" value="Unassembled WGS sequence"/>
</dbReference>
<keyword evidence="3 6" id="KW-0812">Transmembrane</keyword>
<dbReference type="NCBIfam" id="TIGR00797">
    <property type="entry name" value="matE"/>
    <property type="match status" value="1"/>
</dbReference>
<evidence type="ECO:0000313" key="8">
    <source>
        <dbReference type="Proteomes" id="UP000815325"/>
    </source>
</evidence>
<feature type="transmembrane region" description="Helical" evidence="6">
    <location>
        <begin position="422"/>
        <end position="445"/>
    </location>
</feature>
<evidence type="ECO:0000256" key="6">
    <source>
        <dbReference type="RuleBase" id="RU004914"/>
    </source>
</evidence>
<dbReference type="CDD" id="cd13132">
    <property type="entry name" value="MATE_eukaryotic"/>
    <property type="match status" value="1"/>
</dbReference>
<feature type="transmembrane region" description="Helical" evidence="6">
    <location>
        <begin position="397"/>
        <end position="416"/>
    </location>
</feature>
<dbReference type="InterPro" id="IPR002528">
    <property type="entry name" value="MATE_fam"/>
</dbReference>
<organism evidence="7 8">
    <name type="scientific">Dunaliella salina</name>
    <name type="common">Green alga</name>
    <name type="synonym">Protococcus salinus</name>
    <dbReference type="NCBI Taxonomy" id="3046"/>
    <lineage>
        <taxon>Eukaryota</taxon>
        <taxon>Viridiplantae</taxon>
        <taxon>Chlorophyta</taxon>
        <taxon>core chlorophytes</taxon>
        <taxon>Chlorophyceae</taxon>
        <taxon>CS clade</taxon>
        <taxon>Chlamydomonadales</taxon>
        <taxon>Dunaliellaceae</taxon>
        <taxon>Dunaliella</taxon>
    </lineage>
</organism>
<evidence type="ECO:0000256" key="3">
    <source>
        <dbReference type="ARBA" id="ARBA00022692"/>
    </source>
</evidence>